<reference evidence="1 2" key="1">
    <citation type="submission" date="2016-07" db="EMBL/GenBank/DDBJ databases">
        <title>Characterization of isolates of Eisenbergiella tayi derived from blood cultures, using whole genome sequencing.</title>
        <authorList>
            <person name="Burdz T."/>
            <person name="Wiebe D."/>
            <person name="Huynh C."/>
            <person name="Bernard K."/>
        </authorList>
    </citation>
    <scope>NUCLEOTIDE SEQUENCE [LARGE SCALE GENOMIC DNA]</scope>
    <source>
        <strain evidence="1 2">NML 120489</strain>
    </source>
</reference>
<evidence type="ECO:0000313" key="2">
    <source>
        <dbReference type="Proteomes" id="UP000095003"/>
    </source>
</evidence>
<evidence type="ECO:0000313" key="1">
    <source>
        <dbReference type="EMBL" id="ODM12410.1"/>
    </source>
</evidence>
<protein>
    <submittedName>
        <fullName evidence="1">Uncharacterized protein</fullName>
    </submittedName>
</protein>
<organism evidence="1 2">
    <name type="scientific">Eisenbergiella tayi</name>
    <dbReference type="NCBI Taxonomy" id="1432052"/>
    <lineage>
        <taxon>Bacteria</taxon>
        <taxon>Bacillati</taxon>
        <taxon>Bacillota</taxon>
        <taxon>Clostridia</taxon>
        <taxon>Lachnospirales</taxon>
        <taxon>Lachnospiraceae</taxon>
        <taxon>Eisenbergiella</taxon>
    </lineage>
</organism>
<accession>A0A1E3AUL6</accession>
<dbReference type="EMBL" id="MCGI01000001">
    <property type="protein sequence ID" value="ODM12410.1"/>
    <property type="molecule type" value="Genomic_DNA"/>
</dbReference>
<dbReference type="Proteomes" id="UP000095003">
    <property type="component" value="Unassembled WGS sequence"/>
</dbReference>
<proteinExistence type="predicted"/>
<sequence>MGLKKACELCLSTHMDKWKTTLPDVDFQKEKVDG</sequence>
<name>A0A1E3AUL6_9FIRM</name>
<comment type="caution">
    <text evidence="1">The sequence shown here is derived from an EMBL/GenBank/DDBJ whole genome shotgun (WGS) entry which is preliminary data.</text>
</comment>
<gene>
    <name evidence="1" type="ORF">BEH84_00124</name>
</gene>
<dbReference type="AlphaFoldDB" id="A0A1E3AUL6"/>